<evidence type="ECO:0000259" key="1">
    <source>
        <dbReference type="PROSITE" id="PS51220"/>
    </source>
</evidence>
<proteinExistence type="predicted"/>
<dbReference type="GO" id="GO:0007160">
    <property type="term" value="P:cell-matrix adhesion"/>
    <property type="evidence" value="ECO:0007669"/>
    <property type="project" value="InterPro"/>
</dbReference>
<dbReference type="Proteomes" id="UP000694523">
    <property type="component" value="Unplaced"/>
</dbReference>
<dbReference type="PANTHER" id="PTHR46160">
    <property type="entry name" value="ALPHA-TECTORIN-RELATED"/>
    <property type="match status" value="1"/>
</dbReference>
<sequence length="231" mass="26600">NESISYTVLVSHFNSPLITLEQGFVYFGRTYHQVYVNQNGHLTFEIPWGRYIPLKFPMNGPEDIIAPFWTDLDNRQKGRVTYIQHTSGSVLQQATTDINEYFPYFNPFVATWVFVATWDGVPYYPNKGDVCHILILTIQNRRSVFSSFFLVKYELIQICVVCYQAGFDTIKSTQYFSIPGSFSAYATGPNSSFCLGSNVNRKGRWAFRIDQEQSGGKNMWSESVIFFLKCK</sequence>
<evidence type="ECO:0000313" key="3">
    <source>
        <dbReference type="Proteomes" id="UP000694523"/>
    </source>
</evidence>
<dbReference type="SMART" id="SM00539">
    <property type="entry name" value="NIDO"/>
    <property type="match status" value="1"/>
</dbReference>
<dbReference type="Pfam" id="PF06119">
    <property type="entry name" value="NIDO"/>
    <property type="match status" value="1"/>
</dbReference>
<organism evidence="2 3">
    <name type="scientific">Neogobius melanostomus</name>
    <name type="common">round goby</name>
    <dbReference type="NCBI Taxonomy" id="47308"/>
    <lineage>
        <taxon>Eukaryota</taxon>
        <taxon>Metazoa</taxon>
        <taxon>Chordata</taxon>
        <taxon>Craniata</taxon>
        <taxon>Vertebrata</taxon>
        <taxon>Euteleostomi</taxon>
        <taxon>Actinopterygii</taxon>
        <taxon>Neopterygii</taxon>
        <taxon>Teleostei</taxon>
        <taxon>Neoteleostei</taxon>
        <taxon>Acanthomorphata</taxon>
        <taxon>Gobiaria</taxon>
        <taxon>Gobiiformes</taxon>
        <taxon>Gobioidei</taxon>
        <taxon>Gobiidae</taxon>
        <taxon>Benthophilinae</taxon>
        <taxon>Neogobiini</taxon>
        <taxon>Neogobius</taxon>
    </lineage>
</organism>
<dbReference type="InterPro" id="IPR003886">
    <property type="entry name" value="NIDO_dom"/>
</dbReference>
<evidence type="ECO:0000313" key="2">
    <source>
        <dbReference type="Ensembl" id="ENSNMLP00000012926.1"/>
    </source>
</evidence>
<feature type="domain" description="NIDO" evidence="1">
    <location>
        <begin position="67"/>
        <end position="212"/>
    </location>
</feature>
<protein>
    <recommendedName>
        <fullName evidence="1">NIDO domain-containing protein</fullName>
    </recommendedName>
</protein>
<dbReference type="InterPro" id="IPR052749">
    <property type="entry name" value="Alpha-tectorin"/>
</dbReference>
<dbReference type="AlphaFoldDB" id="A0A8C6WK00"/>
<accession>A0A8C6WK00</accession>
<reference evidence="2" key="1">
    <citation type="submission" date="2025-08" db="UniProtKB">
        <authorList>
            <consortium name="Ensembl"/>
        </authorList>
    </citation>
    <scope>IDENTIFICATION</scope>
</reference>
<reference evidence="2" key="2">
    <citation type="submission" date="2025-09" db="UniProtKB">
        <authorList>
            <consortium name="Ensembl"/>
        </authorList>
    </citation>
    <scope>IDENTIFICATION</scope>
</reference>
<dbReference type="Ensembl" id="ENSNMLT00000014576.1">
    <property type="protein sequence ID" value="ENSNMLP00000012926.1"/>
    <property type="gene ID" value="ENSNMLG00000008748.1"/>
</dbReference>
<dbReference type="PROSITE" id="PS51220">
    <property type="entry name" value="NIDO"/>
    <property type="match status" value="1"/>
</dbReference>
<dbReference type="PANTHER" id="PTHR46160:SF9">
    <property type="entry name" value="PROTEIN PRY2-RELATED"/>
    <property type="match status" value="1"/>
</dbReference>
<name>A0A8C6WK00_9GOBI</name>
<keyword evidence="3" id="KW-1185">Reference proteome</keyword>